<dbReference type="Gene3D" id="3.40.630.30">
    <property type="match status" value="1"/>
</dbReference>
<dbReference type="InterPro" id="IPR016181">
    <property type="entry name" value="Acyl_CoA_acyltransferase"/>
</dbReference>
<dbReference type="InterPro" id="IPR052777">
    <property type="entry name" value="Acetyltransferase_Enz"/>
</dbReference>
<sequence length="175" mass="18859">MNSPQRFNISAVRGQPDLAATIDLFYAYAGSLGFDLGFQNFDAEMAAMPGKYAPPEGELLLARDDNGRPIGCVGLRPLPSTKNIDDDGTSRVCEMKRLYVSPSGRGTGVGKALALGIIAAARKLGYSEMRLDTLPSMVAALNMYRSLGFKDIDPYYETPLEGTHFLALQLNTGTS</sequence>
<dbReference type="CDD" id="cd04301">
    <property type="entry name" value="NAT_SF"/>
    <property type="match status" value="1"/>
</dbReference>
<dbReference type="PROSITE" id="PS51186">
    <property type="entry name" value="GNAT"/>
    <property type="match status" value="1"/>
</dbReference>
<dbReference type="EMBL" id="JAJGCB010000011">
    <property type="protein sequence ID" value="KAJ8990137.1"/>
    <property type="molecule type" value="Genomic_DNA"/>
</dbReference>
<dbReference type="SUPFAM" id="SSF55729">
    <property type="entry name" value="Acyl-CoA N-acyltransferases (Nat)"/>
    <property type="match status" value="1"/>
</dbReference>
<dbReference type="PANTHER" id="PTHR43305:SF1">
    <property type="entry name" value="FAMILY N-ACETYLTRANSFERASE, PUTATIVE (AFU_ORTHOLOGUE AFUA_2G01380)-RELATED"/>
    <property type="match status" value="1"/>
</dbReference>
<dbReference type="Proteomes" id="UP001161757">
    <property type="component" value="Unassembled WGS sequence"/>
</dbReference>
<dbReference type="InterPro" id="IPR000182">
    <property type="entry name" value="GNAT_dom"/>
</dbReference>
<evidence type="ECO:0000313" key="2">
    <source>
        <dbReference type="EMBL" id="KAJ8990137.1"/>
    </source>
</evidence>
<evidence type="ECO:0000259" key="1">
    <source>
        <dbReference type="PROSITE" id="PS51186"/>
    </source>
</evidence>
<evidence type="ECO:0000313" key="3">
    <source>
        <dbReference type="Proteomes" id="UP001161757"/>
    </source>
</evidence>
<feature type="domain" description="N-acetyltransferase" evidence="1">
    <location>
        <begin position="7"/>
        <end position="172"/>
    </location>
</feature>
<dbReference type="Pfam" id="PF00583">
    <property type="entry name" value="Acetyltransf_1"/>
    <property type="match status" value="1"/>
</dbReference>
<reference evidence="2" key="1">
    <citation type="submission" date="2023-01" db="EMBL/GenBank/DDBJ databases">
        <title>Exophiala dermititidis isolated from Cystic Fibrosis Patient.</title>
        <authorList>
            <person name="Kurbessoian T."/>
            <person name="Crocker A."/>
            <person name="Murante D."/>
            <person name="Hogan D.A."/>
            <person name="Stajich J.E."/>
        </authorList>
    </citation>
    <scope>NUCLEOTIDE SEQUENCE</scope>
    <source>
        <strain evidence="2">Ex8</strain>
    </source>
</reference>
<protein>
    <recommendedName>
        <fullName evidence="1">N-acetyltransferase domain-containing protein</fullName>
    </recommendedName>
</protein>
<dbReference type="PANTHER" id="PTHR43305">
    <property type="entry name" value="FAMILY N-ACETYLTRANSFERASE, PUTATIVE (AFU_ORTHOLOGUE AFUA_2G01380)-RELATED"/>
    <property type="match status" value="1"/>
</dbReference>
<organism evidence="2 3">
    <name type="scientific">Exophiala dermatitidis</name>
    <name type="common">Black yeast-like fungus</name>
    <name type="synonym">Wangiella dermatitidis</name>
    <dbReference type="NCBI Taxonomy" id="5970"/>
    <lineage>
        <taxon>Eukaryota</taxon>
        <taxon>Fungi</taxon>
        <taxon>Dikarya</taxon>
        <taxon>Ascomycota</taxon>
        <taxon>Pezizomycotina</taxon>
        <taxon>Eurotiomycetes</taxon>
        <taxon>Chaetothyriomycetidae</taxon>
        <taxon>Chaetothyriales</taxon>
        <taxon>Herpotrichiellaceae</taxon>
        <taxon>Exophiala</taxon>
    </lineage>
</organism>
<comment type="caution">
    <text evidence="2">The sequence shown here is derived from an EMBL/GenBank/DDBJ whole genome shotgun (WGS) entry which is preliminary data.</text>
</comment>
<gene>
    <name evidence="2" type="ORF">HRR80_005631</name>
</gene>
<dbReference type="AlphaFoldDB" id="A0AAN6ITL6"/>
<proteinExistence type="predicted"/>
<name>A0AAN6ITL6_EXODE</name>
<dbReference type="GO" id="GO:0016747">
    <property type="term" value="F:acyltransferase activity, transferring groups other than amino-acyl groups"/>
    <property type="evidence" value="ECO:0007669"/>
    <property type="project" value="InterPro"/>
</dbReference>
<accession>A0AAN6ITL6</accession>